<evidence type="ECO:0000313" key="2">
    <source>
        <dbReference type="Proteomes" id="UP000052008"/>
    </source>
</evidence>
<dbReference type="PANTHER" id="PTHR30348:SF4">
    <property type="entry name" value="DUF72 DOMAIN-CONTAINING PROTEIN"/>
    <property type="match status" value="1"/>
</dbReference>
<organism evidence="1 2">
    <name type="scientific">candidate division TA06 bacterium DG_24</name>
    <dbReference type="NCBI Taxonomy" id="1703770"/>
    <lineage>
        <taxon>Bacteria</taxon>
        <taxon>Bacteria division TA06</taxon>
    </lineage>
</organism>
<gene>
    <name evidence="1" type="ORF">AMJ39_03270</name>
</gene>
<dbReference type="InterPro" id="IPR002763">
    <property type="entry name" value="DUF72"/>
</dbReference>
<dbReference type="SUPFAM" id="SSF117396">
    <property type="entry name" value="TM1631-like"/>
    <property type="match status" value="1"/>
</dbReference>
<sequence>MSREEVREGLKQCWPLAREQQIYFGTSSWRYAGWKGVVYNRDYPNEKAFAAKCLEEYAEVFPSVGVDFTFYSFPTAASMRRMADQTPEFFKFGLKVTEELTVWKYPTHQRYGTRRGTLNEAFLDPAVFVDRFLPGIEPLGPRLGPLMFEFGSLPVGVWRDGDFLERLDRFLGELPAGYAYAVEIRNRDLLGRPYFDVLRRHSVAHVFNGWTRMPPIGIQAQDENVLTTDIVVARALLRPGRTYADAVKQFEPYEAITDPWPRLRRDLVNLMGRAIAGEMAAYLYVNNRAEGNAPATIAETLRLWLREGAGE</sequence>
<dbReference type="EMBL" id="LIZS01000012">
    <property type="protein sequence ID" value="KPJ53828.1"/>
    <property type="molecule type" value="Genomic_DNA"/>
</dbReference>
<dbReference type="Proteomes" id="UP000052008">
    <property type="component" value="Unassembled WGS sequence"/>
</dbReference>
<protein>
    <recommendedName>
        <fullName evidence="3">DUF72 domain-containing protein</fullName>
    </recommendedName>
</protein>
<evidence type="ECO:0008006" key="3">
    <source>
        <dbReference type="Google" id="ProtNLM"/>
    </source>
</evidence>
<dbReference type="Pfam" id="PF01904">
    <property type="entry name" value="DUF72"/>
    <property type="match status" value="1"/>
</dbReference>
<dbReference type="PANTHER" id="PTHR30348">
    <property type="entry name" value="UNCHARACTERIZED PROTEIN YECE"/>
    <property type="match status" value="1"/>
</dbReference>
<dbReference type="InterPro" id="IPR036520">
    <property type="entry name" value="UPF0759_sf"/>
</dbReference>
<name>A0A0S7WUL1_UNCT6</name>
<dbReference type="AlphaFoldDB" id="A0A0S7WUL1"/>
<reference evidence="1 2" key="1">
    <citation type="journal article" date="2015" name="Microbiome">
        <title>Genomic resolution of linkages in carbon, nitrogen, and sulfur cycling among widespread estuary sediment bacteria.</title>
        <authorList>
            <person name="Baker B.J."/>
            <person name="Lazar C.S."/>
            <person name="Teske A.P."/>
            <person name="Dick G.J."/>
        </authorList>
    </citation>
    <scope>NUCLEOTIDE SEQUENCE [LARGE SCALE GENOMIC DNA]</scope>
    <source>
        <strain evidence="1">DG_24</strain>
    </source>
</reference>
<comment type="caution">
    <text evidence="1">The sequence shown here is derived from an EMBL/GenBank/DDBJ whole genome shotgun (WGS) entry which is preliminary data.</text>
</comment>
<dbReference type="STRING" id="1703770.AMJ39_03270"/>
<accession>A0A0S7WUL1</accession>
<proteinExistence type="predicted"/>
<evidence type="ECO:0000313" key="1">
    <source>
        <dbReference type="EMBL" id="KPJ53828.1"/>
    </source>
</evidence>
<dbReference type="Gene3D" id="3.20.20.410">
    <property type="entry name" value="Protein of unknown function UPF0759"/>
    <property type="match status" value="1"/>
</dbReference>